<dbReference type="STRING" id="353153.Q4DBN2"/>
<dbReference type="Gene3D" id="3.30.420.110">
    <property type="entry name" value="MutS, connector domain"/>
    <property type="match status" value="1"/>
</dbReference>
<dbReference type="Gene3D" id="3.40.1170.10">
    <property type="entry name" value="DNA repair protein MutS, domain I"/>
    <property type="match status" value="1"/>
</dbReference>
<dbReference type="GeneID" id="3542818"/>
<dbReference type="Pfam" id="PF05190">
    <property type="entry name" value="MutS_IV"/>
    <property type="match status" value="1"/>
</dbReference>
<dbReference type="RefSeq" id="XP_811786.1">
    <property type="nucleotide sequence ID" value="XM_806693.1"/>
</dbReference>
<name>Q4DBN2_TRYCC</name>
<organism evidence="9 10">
    <name type="scientific">Trypanosoma cruzi (strain CL Brener)</name>
    <dbReference type="NCBI Taxonomy" id="353153"/>
    <lineage>
        <taxon>Eukaryota</taxon>
        <taxon>Discoba</taxon>
        <taxon>Euglenozoa</taxon>
        <taxon>Kinetoplastea</taxon>
        <taxon>Metakinetoplastina</taxon>
        <taxon>Trypanosomatida</taxon>
        <taxon>Trypanosomatidae</taxon>
        <taxon>Trypanosoma</taxon>
        <taxon>Schizotrypanum</taxon>
    </lineage>
</organism>
<dbReference type="GO" id="GO:0032301">
    <property type="term" value="C:MutSalpha complex"/>
    <property type="evidence" value="ECO:0007669"/>
    <property type="project" value="TreeGrafter"/>
</dbReference>
<accession>Q4DBN2</accession>
<dbReference type="InterPro" id="IPR027417">
    <property type="entry name" value="P-loop_NTPase"/>
</dbReference>
<dbReference type="PROSITE" id="PS00486">
    <property type="entry name" value="DNA_MISMATCH_REPAIR_2"/>
    <property type="match status" value="1"/>
</dbReference>
<dbReference type="KEGG" id="tcr:509643.80"/>
<evidence type="ECO:0000313" key="10">
    <source>
        <dbReference type="Proteomes" id="UP000002296"/>
    </source>
</evidence>
<evidence type="ECO:0000256" key="5">
    <source>
        <dbReference type="ARBA" id="ARBA00023125"/>
    </source>
</evidence>
<dbReference type="GO" id="GO:0140664">
    <property type="term" value="F:ATP-dependent DNA damage sensor activity"/>
    <property type="evidence" value="ECO:0007669"/>
    <property type="project" value="InterPro"/>
</dbReference>
<dbReference type="InterPro" id="IPR007861">
    <property type="entry name" value="DNA_mismatch_repair_MutS_clamp"/>
</dbReference>
<dbReference type="AlphaFoldDB" id="Q4DBN2"/>
<dbReference type="InterPro" id="IPR011184">
    <property type="entry name" value="DNA_mismatch_repair_Msh2"/>
</dbReference>
<evidence type="ECO:0000256" key="7">
    <source>
        <dbReference type="SAM" id="SignalP"/>
    </source>
</evidence>
<dbReference type="SMR" id="Q4DBN2"/>
<dbReference type="SUPFAM" id="SSF52540">
    <property type="entry name" value="P-loop containing nucleoside triphosphate hydrolases"/>
    <property type="match status" value="1"/>
</dbReference>
<dbReference type="PIRSF" id="PIRSF005813">
    <property type="entry name" value="MSH2"/>
    <property type="match status" value="1"/>
</dbReference>
<dbReference type="PaxDb" id="353153-Q4DBN2"/>
<dbReference type="GO" id="GO:0005524">
    <property type="term" value="F:ATP binding"/>
    <property type="evidence" value="ECO:0007669"/>
    <property type="project" value="UniProtKB-KW"/>
</dbReference>
<dbReference type="InParanoid" id="Q4DBN2"/>
<evidence type="ECO:0000256" key="3">
    <source>
        <dbReference type="ARBA" id="ARBA00022763"/>
    </source>
</evidence>
<feature type="region of interest" description="Disordered" evidence="6">
    <location>
        <begin position="278"/>
        <end position="298"/>
    </location>
</feature>
<feature type="signal peptide" evidence="7">
    <location>
        <begin position="1"/>
        <end position="20"/>
    </location>
</feature>
<dbReference type="Proteomes" id="UP000002296">
    <property type="component" value="Unassembled WGS sequence"/>
</dbReference>
<keyword evidence="2" id="KW-0547">Nucleotide-binding</keyword>
<feature type="domain" description="DNA mismatch repair proteins mutS family" evidence="8">
    <location>
        <begin position="812"/>
        <end position="828"/>
    </location>
</feature>
<dbReference type="EMBL" id="AAHK01000690">
    <property type="protein sequence ID" value="EAN89935.1"/>
    <property type="molecule type" value="Genomic_DNA"/>
</dbReference>
<evidence type="ECO:0000256" key="2">
    <source>
        <dbReference type="ARBA" id="ARBA00022741"/>
    </source>
</evidence>
<dbReference type="InterPro" id="IPR007696">
    <property type="entry name" value="DNA_mismatch_repair_MutS_core"/>
</dbReference>
<dbReference type="PANTHER" id="PTHR11361">
    <property type="entry name" value="DNA MISMATCH REPAIR PROTEIN MUTS FAMILY MEMBER"/>
    <property type="match status" value="1"/>
</dbReference>
<dbReference type="FunFam" id="3.40.1170.10:FF:000015">
    <property type="entry name" value="DNA mismatch repair protein, putative"/>
    <property type="match status" value="1"/>
</dbReference>
<comment type="similarity">
    <text evidence="1">Belongs to the DNA mismatch repair MutS family.</text>
</comment>
<evidence type="ECO:0000256" key="1">
    <source>
        <dbReference type="ARBA" id="ARBA00006271"/>
    </source>
</evidence>
<gene>
    <name evidence="9" type="ORF">Tc00.1047053509643.80</name>
</gene>
<evidence type="ECO:0000256" key="4">
    <source>
        <dbReference type="ARBA" id="ARBA00022840"/>
    </source>
</evidence>
<dbReference type="PANTHER" id="PTHR11361:SF144">
    <property type="entry name" value="MISMATCH REPAIR PROTEIN, PUTATIVE-RELATED"/>
    <property type="match status" value="1"/>
</dbReference>
<feature type="chain" id="PRO_5004236742" evidence="7">
    <location>
        <begin position="21"/>
        <end position="989"/>
    </location>
</feature>
<dbReference type="SUPFAM" id="SSF48334">
    <property type="entry name" value="DNA repair protein MutS, domain III"/>
    <property type="match status" value="1"/>
</dbReference>
<dbReference type="InterPro" id="IPR036678">
    <property type="entry name" value="MutS_con_dom_sf"/>
</dbReference>
<evidence type="ECO:0000259" key="8">
    <source>
        <dbReference type="PROSITE" id="PS00486"/>
    </source>
</evidence>
<evidence type="ECO:0000313" key="9">
    <source>
        <dbReference type="EMBL" id="EAN89935.1"/>
    </source>
</evidence>
<dbReference type="Gene3D" id="3.40.50.300">
    <property type="entry name" value="P-loop containing nucleotide triphosphate hydrolases"/>
    <property type="match status" value="1"/>
</dbReference>
<dbReference type="SMART" id="SM00533">
    <property type="entry name" value="MUTSd"/>
    <property type="match status" value="1"/>
</dbReference>
<keyword evidence="4" id="KW-0067">ATP-binding</keyword>
<evidence type="ECO:0000256" key="6">
    <source>
        <dbReference type="SAM" id="MobiDB-lite"/>
    </source>
</evidence>
<dbReference type="Gene3D" id="1.10.1420.10">
    <property type="match status" value="2"/>
</dbReference>
<dbReference type="GO" id="GO:0006298">
    <property type="term" value="P:mismatch repair"/>
    <property type="evidence" value="ECO:0007669"/>
    <property type="project" value="InterPro"/>
</dbReference>
<dbReference type="InterPro" id="IPR016151">
    <property type="entry name" value="DNA_mismatch_repair_MutS_N"/>
</dbReference>
<dbReference type="OMA" id="LVRFPQK"/>
<dbReference type="GO" id="GO:0030983">
    <property type="term" value="F:mismatched DNA binding"/>
    <property type="evidence" value="ECO:0007669"/>
    <property type="project" value="InterPro"/>
</dbReference>
<dbReference type="Pfam" id="PF00488">
    <property type="entry name" value="MutS_V"/>
    <property type="match status" value="1"/>
</dbReference>
<reference evidence="9 10" key="1">
    <citation type="journal article" date="2005" name="Science">
        <title>The genome sequence of Trypanosoma cruzi, etiologic agent of Chagas disease.</title>
        <authorList>
            <person name="El-Sayed N.M."/>
            <person name="Myler P.J."/>
            <person name="Bartholomeu D.C."/>
            <person name="Nilsson D."/>
            <person name="Aggarwal G."/>
            <person name="Tran A.N."/>
            <person name="Ghedin E."/>
            <person name="Worthey E.A."/>
            <person name="Delcher A.L."/>
            <person name="Blandin G."/>
            <person name="Westenberger S.J."/>
            <person name="Caler E."/>
            <person name="Cerqueira G.C."/>
            <person name="Branche C."/>
            <person name="Haas B."/>
            <person name="Anupama A."/>
            <person name="Arner E."/>
            <person name="Aslund L."/>
            <person name="Attipoe P."/>
            <person name="Bontempi E."/>
            <person name="Bringaud F."/>
            <person name="Burton P."/>
            <person name="Cadag E."/>
            <person name="Campbell D.A."/>
            <person name="Carrington M."/>
            <person name="Crabtree J."/>
            <person name="Darban H."/>
            <person name="da Silveira J.F."/>
            <person name="de Jong P."/>
            <person name="Edwards K."/>
            <person name="Englund P.T."/>
            <person name="Fazelina G."/>
            <person name="Feldblyum T."/>
            <person name="Ferella M."/>
            <person name="Frasch A.C."/>
            <person name="Gull K."/>
            <person name="Horn D."/>
            <person name="Hou L."/>
            <person name="Huang Y."/>
            <person name="Kindlund E."/>
            <person name="Klingbeil M."/>
            <person name="Kluge S."/>
            <person name="Koo H."/>
            <person name="Lacerda D."/>
            <person name="Levin M.J."/>
            <person name="Lorenzi H."/>
            <person name="Louie T."/>
            <person name="Machado C.R."/>
            <person name="McCulloch R."/>
            <person name="McKenna A."/>
            <person name="Mizuno Y."/>
            <person name="Mottram J.C."/>
            <person name="Nelson S."/>
            <person name="Ochaya S."/>
            <person name="Osoegawa K."/>
            <person name="Pai G."/>
            <person name="Parsons M."/>
            <person name="Pentony M."/>
            <person name="Pettersson U."/>
            <person name="Pop M."/>
            <person name="Ramirez J.L."/>
            <person name="Rinta J."/>
            <person name="Robertson L."/>
            <person name="Salzberg S.L."/>
            <person name="Sanchez D.O."/>
            <person name="Seyler A."/>
            <person name="Sharma R."/>
            <person name="Shetty J."/>
            <person name="Simpson A.J."/>
            <person name="Sisk E."/>
            <person name="Tammi M.T."/>
            <person name="Tarleton R."/>
            <person name="Teixeira S."/>
            <person name="Van Aken S."/>
            <person name="Vogt C."/>
            <person name="Ward P.N."/>
            <person name="Wickstead B."/>
            <person name="Wortman J."/>
            <person name="White O."/>
            <person name="Fraser C.M."/>
            <person name="Stuart K.D."/>
            <person name="Andersson B."/>
        </authorList>
    </citation>
    <scope>NUCLEOTIDE SEQUENCE [LARGE SCALE GENOMIC DNA]</scope>
    <source>
        <strain evidence="9 10">CL Brener</strain>
    </source>
</reference>
<sequence>MANILFFFFFFFFFLTSSKGGRAAGKKKKMTDERDVSVLQAFTAVGGDDKACVRLFSRGGSTPGCYVLGSWAGFIAREYIRSTAVLKNWGGVDVVVVNDSIAKEVIRDCLLRRGASVEYYERPPGGGTYACVQRGSPGNITDFEATLFSFEEAEIQLMATGAIVLENNNKGGNAGKCMISGGQGIRVGFAALNTTLRTLTYAEYLDTLQLTSLDALMAQCNLKELIYLDKSRCRGGSNSDRGGGAAGVAGGSGREEESLRAVKQLCERAKITYRELGHNGAAPSHDSPQKPLQLQGRREGNVTKGDFLSALEDILRVPEDRLALSNCPLASRAIEYLVSNIIDNFDATNHRAFYLKHTIPSTFMKLDTAAIQALHIIHQKPEARGSLPTSVYSWLNRCVTGMGSRMMRQWLLQPLRNAEDINQRLSLVELMVEDSILRDALLSQVLRCCGDMDRLNRKLQRRSIALKDLQSILTFVNTIPRAVQVLRTHQGGRNDKLLMDEYIAPLEDINEHFSNLRILITATVDLSDENTTRINPEFDDELMELEEQRKSVVKAIESEHQRVMKVYGWTEKQLKCEYHTTYGYVFRVTRKEDQQVRTSKELITVSTSKDGVRFVSERLSSLSEQYKGIRKVYDVRQQDLKQKLVSTVVTYLPVLDDAKELIAALDVFVAWATVVRDSPHPMVRPTIRTPETEEEQEGNKSLITLLNVRHPLVELRQPVYTPNTLRLTDDANALIITGPNMGGKSTFMRSVGICVVLAQAGCFVPADSADVVTRDAVMCRVGATDHLAQGVSTFMVEMLESAAILNAATRDSLAIIDELGRGTSTYDGFGLAWAIAQEVAVKARSALLFSTHFHEMTQLAEHHTNVRNAHFGAEVNTVEGTLRFSYRLEPGPCGRSYGLYVAQLANLPEEVVQSAKCKAAGLETFEQDEGQKRDYTTISSASSEITERLAYYAKCIRGLNDTKLAADNEEASRRLRLEIQQDSLISSLL</sequence>
<dbReference type="InterPro" id="IPR045076">
    <property type="entry name" value="MutS"/>
</dbReference>
<keyword evidence="7" id="KW-0732">Signal</keyword>
<dbReference type="SMART" id="SM00534">
    <property type="entry name" value="MUTSac"/>
    <property type="match status" value="1"/>
</dbReference>
<dbReference type="FunCoup" id="Q4DBN2">
    <property type="interactions" value="784"/>
</dbReference>
<dbReference type="InterPro" id="IPR000432">
    <property type="entry name" value="DNA_mismatch_repair_MutS_C"/>
</dbReference>
<proteinExistence type="inferred from homology"/>
<comment type="caution">
    <text evidence="9">The sequence shown here is derived from an EMBL/GenBank/DDBJ whole genome shotgun (WGS) entry which is preliminary data.</text>
</comment>
<dbReference type="Pfam" id="PF05192">
    <property type="entry name" value="MutS_III"/>
    <property type="match status" value="1"/>
</dbReference>
<dbReference type="eggNOG" id="KOG0219">
    <property type="taxonomic scope" value="Eukaryota"/>
</dbReference>
<dbReference type="FunFam" id="1.10.1420.10:FF:000044">
    <property type="entry name" value="Putative DNA mismatch repair protein"/>
    <property type="match status" value="1"/>
</dbReference>
<keyword evidence="5" id="KW-0238">DNA-binding</keyword>
<keyword evidence="3" id="KW-0227">DNA damage</keyword>
<keyword evidence="10" id="KW-1185">Reference proteome</keyword>
<dbReference type="InterPro" id="IPR036187">
    <property type="entry name" value="DNA_mismatch_repair_MutS_sf"/>
</dbReference>
<protein>
    <submittedName>
        <fullName evidence="9">DNA mismatch repair protein MSH2, putative</fullName>
    </submittedName>
</protein>